<evidence type="ECO:0000313" key="1">
    <source>
        <dbReference type="EMBL" id="MCU4395952.1"/>
    </source>
</evidence>
<sequence>MINLNSNEIVDSLGDGEYETKYGIRIWSRYNHDEELEEMIEFCKLVSKFDFEPYITEVFYDSKASLCIITTSLDDGFDNKDKSQDSILIEEVIKTCALIAITQFQLFGYIGHQNLYLRKLFYNHGI</sequence>
<gene>
    <name evidence="1" type="ORF">KTH64_02975</name>
</gene>
<name>A0AAW5R7Z0_ACIJU</name>
<dbReference type="RefSeq" id="WP_257736013.1">
    <property type="nucleotide sequence ID" value="NZ_JAHPRE010000008.1"/>
</dbReference>
<accession>A0AAW5R7Z0</accession>
<evidence type="ECO:0000313" key="2">
    <source>
        <dbReference type="Proteomes" id="UP001208534"/>
    </source>
</evidence>
<comment type="caution">
    <text evidence="1">The sequence shown here is derived from an EMBL/GenBank/DDBJ whole genome shotgun (WGS) entry which is preliminary data.</text>
</comment>
<dbReference type="EMBL" id="JAHPRE010000008">
    <property type="protein sequence ID" value="MCU4395952.1"/>
    <property type="molecule type" value="Genomic_DNA"/>
</dbReference>
<organism evidence="1 2">
    <name type="scientific">Acinetobacter junii</name>
    <dbReference type="NCBI Taxonomy" id="40215"/>
    <lineage>
        <taxon>Bacteria</taxon>
        <taxon>Pseudomonadati</taxon>
        <taxon>Pseudomonadota</taxon>
        <taxon>Gammaproteobacteria</taxon>
        <taxon>Moraxellales</taxon>
        <taxon>Moraxellaceae</taxon>
        <taxon>Acinetobacter</taxon>
    </lineage>
</organism>
<dbReference type="Proteomes" id="UP001208534">
    <property type="component" value="Unassembled WGS sequence"/>
</dbReference>
<protein>
    <submittedName>
        <fullName evidence="1">Uncharacterized protein</fullName>
    </submittedName>
</protein>
<proteinExistence type="predicted"/>
<dbReference type="AlphaFoldDB" id="A0AAW5R7Z0"/>
<reference evidence="1" key="1">
    <citation type="submission" date="2021-06" db="EMBL/GenBank/DDBJ databases">
        <title>Propagation of a rapidly emergent carbapenem-resistant Acinetobacter baumannii lineage by various extra-hospital transmission networks.</title>
        <authorList>
            <person name="Calix J."/>
        </authorList>
    </citation>
    <scope>NUCLEOTIDE SEQUENCE</scope>
    <source>
        <strain evidence="1">WU_MDCI_Aw63</strain>
    </source>
</reference>